<organism evidence="2 3">
    <name type="scientific">Rubripirellula amarantea</name>
    <dbReference type="NCBI Taxonomy" id="2527999"/>
    <lineage>
        <taxon>Bacteria</taxon>
        <taxon>Pseudomonadati</taxon>
        <taxon>Planctomycetota</taxon>
        <taxon>Planctomycetia</taxon>
        <taxon>Pirellulales</taxon>
        <taxon>Pirellulaceae</taxon>
        <taxon>Rubripirellula</taxon>
    </lineage>
</organism>
<dbReference type="AlphaFoldDB" id="A0A5C5WUX1"/>
<reference evidence="2 3" key="1">
    <citation type="submission" date="2019-02" db="EMBL/GenBank/DDBJ databases">
        <title>Deep-cultivation of Planctomycetes and their phenomic and genomic characterization uncovers novel biology.</title>
        <authorList>
            <person name="Wiegand S."/>
            <person name="Jogler M."/>
            <person name="Boedeker C."/>
            <person name="Pinto D."/>
            <person name="Vollmers J."/>
            <person name="Rivas-Marin E."/>
            <person name="Kohn T."/>
            <person name="Peeters S.H."/>
            <person name="Heuer A."/>
            <person name="Rast P."/>
            <person name="Oberbeckmann S."/>
            <person name="Bunk B."/>
            <person name="Jeske O."/>
            <person name="Meyerdierks A."/>
            <person name="Storesund J.E."/>
            <person name="Kallscheuer N."/>
            <person name="Luecker S."/>
            <person name="Lage O.M."/>
            <person name="Pohl T."/>
            <person name="Merkel B.J."/>
            <person name="Hornburger P."/>
            <person name="Mueller R.-W."/>
            <person name="Bruemmer F."/>
            <person name="Labrenz M."/>
            <person name="Spormann A.M."/>
            <person name="Op Den Camp H."/>
            <person name="Overmann J."/>
            <person name="Amann R."/>
            <person name="Jetten M.S.M."/>
            <person name="Mascher T."/>
            <person name="Medema M.H."/>
            <person name="Devos D.P."/>
            <person name="Kaster A.-K."/>
            <person name="Ovreas L."/>
            <person name="Rohde M."/>
            <person name="Galperin M.Y."/>
            <person name="Jogler C."/>
        </authorList>
    </citation>
    <scope>NUCLEOTIDE SEQUENCE [LARGE SCALE GENOMIC DNA]</scope>
    <source>
        <strain evidence="2 3">Pla22</strain>
    </source>
</reference>
<name>A0A5C5WUX1_9BACT</name>
<comment type="caution">
    <text evidence="2">The sequence shown here is derived from an EMBL/GenBank/DDBJ whole genome shotgun (WGS) entry which is preliminary data.</text>
</comment>
<keyword evidence="1" id="KW-0812">Transmembrane</keyword>
<accession>A0A5C5WUX1</accession>
<feature type="transmembrane region" description="Helical" evidence="1">
    <location>
        <begin position="6"/>
        <end position="26"/>
    </location>
</feature>
<dbReference type="RefSeq" id="WP_146513952.1">
    <property type="nucleotide sequence ID" value="NZ_SJPI01000001.1"/>
</dbReference>
<dbReference type="OrthoDB" id="273462at2"/>
<keyword evidence="3" id="KW-1185">Reference proteome</keyword>
<evidence type="ECO:0000313" key="3">
    <source>
        <dbReference type="Proteomes" id="UP000316598"/>
    </source>
</evidence>
<gene>
    <name evidence="2" type="ORF">Pla22_14360</name>
</gene>
<sequence length="221" mass="24133">MNHRTIVAGVALILIALATLFAWFMYPIDHSASGTHATTFSVDCDYDKFRQIMVRKNATAKLVAQSGMTLVDEQIEAMDLDTSNDNRPLLNAIRGKSRTDVTAVKEITVQLDDPAIDADRLVLSQHADVQADLMDVITKSKAAAGNLRNYETTLQARPNGGQTDVSISVSLQVDVRVPQMFTAKADREVQQSAVDAVVGQAEALKSFVAQYSDKKLILPEL</sequence>
<protein>
    <submittedName>
        <fullName evidence="2">Uncharacterized protein</fullName>
    </submittedName>
</protein>
<dbReference type="EMBL" id="SJPI01000001">
    <property type="protein sequence ID" value="TWT53803.1"/>
    <property type="molecule type" value="Genomic_DNA"/>
</dbReference>
<proteinExistence type="predicted"/>
<evidence type="ECO:0000256" key="1">
    <source>
        <dbReference type="SAM" id="Phobius"/>
    </source>
</evidence>
<keyword evidence="1" id="KW-1133">Transmembrane helix</keyword>
<evidence type="ECO:0000313" key="2">
    <source>
        <dbReference type="EMBL" id="TWT53803.1"/>
    </source>
</evidence>
<keyword evidence="1" id="KW-0472">Membrane</keyword>
<dbReference type="Proteomes" id="UP000316598">
    <property type="component" value="Unassembled WGS sequence"/>
</dbReference>